<gene>
    <name evidence="2" type="ORF">HHL15_07460</name>
</gene>
<keyword evidence="3" id="KW-1185">Reference proteome</keyword>
<evidence type="ECO:0000313" key="3">
    <source>
        <dbReference type="Proteomes" id="UP000580043"/>
    </source>
</evidence>
<dbReference type="RefSeq" id="WP_169145200.1">
    <property type="nucleotide sequence ID" value="NZ_JABBGA010000004.1"/>
</dbReference>
<reference evidence="2 3" key="1">
    <citation type="submission" date="2020-04" db="EMBL/GenBank/DDBJ databases">
        <title>Zoogloea sp. G-4-1-14 isolated from soil.</title>
        <authorList>
            <person name="Dahal R.H."/>
        </authorList>
    </citation>
    <scope>NUCLEOTIDE SEQUENCE [LARGE SCALE GENOMIC DNA]</scope>
    <source>
        <strain evidence="2 3">G-4-1-14</strain>
    </source>
</reference>
<keyword evidence="1" id="KW-0732">Signal</keyword>
<organism evidence="2 3">
    <name type="scientific">Zoogloea dura</name>
    <dbReference type="NCBI Taxonomy" id="2728840"/>
    <lineage>
        <taxon>Bacteria</taxon>
        <taxon>Pseudomonadati</taxon>
        <taxon>Pseudomonadota</taxon>
        <taxon>Betaproteobacteria</taxon>
        <taxon>Rhodocyclales</taxon>
        <taxon>Zoogloeaceae</taxon>
        <taxon>Zoogloea</taxon>
    </lineage>
</organism>
<evidence type="ECO:0008006" key="4">
    <source>
        <dbReference type="Google" id="ProtNLM"/>
    </source>
</evidence>
<dbReference type="EMBL" id="JABBGA010000004">
    <property type="protein sequence ID" value="NML25575.1"/>
    <property type="molecule type" value="Genomic_DNA"/>
</dbReference>
<sequence length="113" mass="11829">MKNLTILILLAGFAGGAKACGAHHDDWAGSDKAAHFGVSLALGVGASRLSDDTLTSVGLALVPGLAKELYDSQQDCNRFSWKDMAWNAAGAYIGVRAGNWILGPTSASYRISF</sequence>
<name>A0A848G3L6_9RHOO</name>
<dbReference type="Proteomes" id="UP000580043">
    <property type="component" value="Unassembled WGS sequence"/>
</dbReference>
<protein>
    <recommendedName>
        <fullName evidence="4">Lipoprotein</fullName>
    </recommendedName>
</protein>
<accession>A0A848G3L6</accession>
<proteinExistence type="predicted"/>
<dbReference type="AlphaFoldDB" id="A0A848G3L6"/>
<evidence type="ECO:0000256" key="1">
    <source>
        <dbReference type="SAM" id="SignalP"/>
    </source>
</evidence>
<comment type="caution">
    <text evidence="2">The sequence shown here is derived from an EMBL/GenBank/DDBJ whole genome shotgun (WGS) entry which is preliminary data.</text>
</comment>
<evidence type="ECO:0000313" key="2">
    <source>
        <dbReference type="EMBL" id="NML25575.1"/>
    </source>
</evidence>
<feature type="chain" id="PRO_5032710875" description="Lipoprotein" evidence="1">
    <location>
        <begin position="20"/>
        <end position="113"/>
    </location>
</feature>
<feature type="signal peptide" evidence="1">
    <location>
        <begin position="1"/>
        <end position="19"/>
    </location>
</feature>